<dbReference type="VEuPathDB" id="FungiDB:M_BR32_EuGene_00131211"/>
<protein>
    <submittedName>
        <fullName evidence="1">Uncharacterized protein</fullName>
    </submittedName>
</protein>
<dbReference type="AlphaFoldDB" id="A0A4P7NEU4"/>
<organism evidence="1 2">
    <name type="scientific">Pyricularia oryzae</name>
    <name type="common">Rice blast fungus</name>
    <name type="synonym">Magnaporthe oryzae</name>
    <dbReference type="NCBI Taxonomy" id="318829"/>
    <lineage>
        <taxon>Eukaryota</taxon>
        <taxon>Fungi</taxon>
        <taxon>Dikarya</taxon>
        <taxon>Ascomycota</taxon>
        <taxon>Pezizomycotina</taxon>
        <taxon>Sordariomycetes</taxon>
        <taxon>Sordariomycetidae</taxon>
        <taxon>Magnaporthales</taxon>
        <taxon>Pyriculariaceae</taxon>
        <taxon>Pyricularia</taxon>
    </lineage>
</organism>
<evidence type="ECO:0000313" key="1">
    <source>
        <dbReference type="EMBL" id="QBZ60333.1"/>
    </source>
</evidence>
<reference evidence="1 2" key="1">
    <citation type="journal article" date="2019" name="Mol. Biol. Evol.">
        <title>Blast fungal genomes show frequent chromosomal changes, gene gains and losses, and effector gene turnover.</title>
        <authorList>
            <person name="Gomez Luciano L.B."/>
            <person name="Jason Tsai I."/>
            <person name="Chuma I."/>
            <person name="Tosa Y."/>
            <person name="Chen Y.H."/>
            <person name="Li J.Y."/>
            <person name="Li M.Y."/>
            <person name="Jade Lu M.Y."/>
            <person name="Nakayashiki H."/>
            <person name="Li W.H."/>
        </authorList>
    </citation>
    <scope>NUCLEOTIDE SEQUENCE [LARGE SCALE GENOMIC DNA]</scope>
    <source>
        <strain evidence="1">MZ5-1-6</strain>
    </source>
</reference>
<evidence type="ECO:0000313" key="2">
    <source>
        <dbReference type="Proteomes" id="UP000294847"/>
    </source>
</evidence>
<gene>
    <name evidence="1" type="ORF">PoMZ_07273</name>
</gene>
<dbReference type="Proteomes" id="UP000294847">
    <property type="component" value="Chromosome 4"/>
</dbReference>
<name>A0A4P7NEU4_PYROR</name>
<proteinExistence type="predicted"/>
<dbReference type="EMBL" id="CP034207">
    <property type="protein sequence ID" value="QBZ60333.1"/>
    <property type="molecule type" value="Genomic_DNA"/>
</dbReference>
<accession>A0A4P7NEU4</accession>
<sequence>MQFKNIFVLALAGLAVAAPQNKPKNNSKQAIEVAKQQKAGLACEKPAADGSIFCGDGSGAGCDVTLKGNVNCG</sequence>